<evidence type="ECO:0000313" key="3">
    <source>
        <dbReference type="Proteomes" id="UP000609531"/>
    </source>
</evidence>
<evidence type="ECO:0000313" key="2">
    <source>
        <dbReference type="EMBL" id="MBJ3777026.1"/>
    </source>
</evidence>
<dbReference type="PANTHER" id="PTHR42941:SF1">
    <property type="entry name" value="SLL1037 PROTEIN"/>
    <property type="match status" value="1"/>
</dbReference>
<gene>
    <name evidence="2" type="ORF">JCR33_15065</name>
</gene>
<comment type="caution">
    <text evidence="2">The sequence shown here is derived from an EMBL/GenBank/DDBJ whole genome shotgun (WGS) entry which is preliminary data.</text>
</comment>
<dbReference type="EMBL" id="JAEKJA010000012">
    <property type="protein sequence ID" value="MBJ3777026.1"/>
    <property type="molecule type" value="Genomic_DNA"/>
</dbReference>
<accession>A0A934MIB8</accession>
<evidence type="ECO:0000256" key="1">
    <source>
        <dbReference type="SAM" id="SignalP"/>
    </source>
</evidence>
<dbReference type="InterPro" id="IPR011852">
    <property type="entry name" value="TRAP_TAXI"/>
</dbReference>
<dbReference type="RefSeq" id="WP_198882928.1">
    <property type="nucleotide sequence ID" value="NZ_JAEKJA010000012.1"/>
</dbReference>
<dbReference type="SUPFAM" id="SSF53850">
    <property type="entry name" value="Periplasmic binding protein-like II"/>
    <property type="match status" value="1"/>
</dbReference>
<feature type="chain" id="PRO_5037450363" evidence="1">
    <location>
        <begin position="28"/>
        <end position="324"/>
    </location>
</feature>
<dbReference type="Proteomes" id="UP000609531">
    <property type="component" value="Unassembled WGS sequence"/>
</dbReference>
<dbReference type="Pfam" id="PF16868">
    <property type="entry name" value="NMT1_3"/>
    <property type="match status" value="1"/>
</dbReference>
<organism evidence="2 3">
    <name type="scientific">Acuticoccus mangrovi</name>
    <dbReference type="NCBI Taxonomy" id="2796142"/>
    <lineage>
        <taxon>Bacteria</taxon>
        <taxon>Pseudomonadati</taxon>
        <taxon>Pseudomonadota</taxon>
        <taxon>Alphaproteobacteria</taxon>
        <taxon>Hyphomicrobiales</taxon>
        <taxon>Amorphaceae</taxon>
        <taxon>Acuticoccus</taxon>
    </lineage>
</organism>
<proteinExistence type="predicted"/>
<dbReference type="PANTHER" id="PTHR42941">
    <property type="entry name" value="SLL1037 PROTEIN"/>
    <property type="match status" value="1"/>
</dbReference>
<reference evidence="2" key="1">
    <citation type="submission" date="2020-12" db="EMBL/GenBank/DDBJ databases">
        <title>Bacterial taxonomy.</title>
        <authorList>
            <person name="Pan X."/>
        </authorList>
    </citation>
    <scope>NUCLEOTIDE SEQUENCE</scope>
    <source>
        <strain evidence="2">B2012</strain>
    </source>
</reference>
<sequence length="324" mass="34015">MRKFNRLIAAIGAGALLAAGAATGASAENYTLCGASPGGLWALLGAGIDAAVKAEDPSSSVTYQTSSGGFANIVQMSQGNCDMAIIHLGEGVIATNGEPPFPQPMDDFALVAVMYNWAPMQWLMSEKFAAEHDITSIADMKDTPVDLIVNRKGILPSILAEAALGQLGITYDGIDAAGGSVQFQGSKTAEELMKDGRGDIWTNAMFIGTGSINAIAESVDLRLLSVPDEVVDYMVKNYGSMPYTVPAGSYPWLKEDVKTFGAQAGLVVPKSASKEEVEALTKALLDNISAIQNVHKSMKALTPEIMMSGESLPYHEGALAAYGK</sequence>
<feature type="signal peptide" evidence="1">
    <location>
        <begin position="1"/>
        <end position="27"/>
    </location>
</feature>
<keyword evidence="1" id="KW-0732">Signal</keyword>
<protein>
    <submittedName>
        <fullName evidence="2">TAXI family TRAP transporter solute-binding subunit</fullName>
    </submittedName>
</protein>
<dbReference type="NCBIfam" id="TIGR02122">
    <property type="entry name" value="TRAP_TAXI"/>
    <property type="match status" value="1"/>
</dbReference>
<dbReference type="Gene3D" id="3.40.190.10">
    <property type="entry name" value="Periplasmic binding protein-like II"/>
    <property type="match status" value="2"/>
</dbReference>
<keyword evidence="3" id="KW-1185">Reference proteome</keyword>
<dbReference type="AlphaFoldDB" id="A0A934MIB8"/>
<name>A0A934MIB8_9HYPH</name>